<sequence length="251" mass="28186">MCEDPVAEAKSSIEACTIDKLVDECRRPEGHMTDQISIKFMDMMADRFARLEQENSKLHKANLHLQQQLDLRAPSLYLIPESRYMQFSDGFYLEWVLFHPTGGPNFDFSRVFDPVMVINQLGSHAEEVLDEGHWNAVVSPTSFWLVSRINMSTDVTFGGEEIDCHVQGKSSKGPVLLRDFVNAVKATLQQCGARGRTQGGAMHMRVWNGLIPVGEDLVAVDDEGTLRHQLSSPGLQMMFCHPLTSKLPVTH</sequence>
<proteinExistence type="predicted"/>
<name>A0AAW1QMS6_9CHLO</name>
<organism evidence="1 2">
    <name type="scientific">Apatococcus lobatus</name>
    <dbReference type="NCBI Taxonomy" id="904363"/>
    <lineage>
        <taxon>Eukaryota</taxon>
        <taxon>Viridiplantae</taxon>
        <taxon>Chlorophyta</taxon>
        <taxon>core chlorophytes</taxon>
        <taxon>Trebouxiophyceae</taxon>
        <taxon>Chlorellales</taxon>
        <taxon>Chlorellaceae</taxon>
        <taxon>Apatococcus</taxon>
    </lineage>
</organism>
<protein>
    <submittedName>
        <fullName evidence="1">Uncharacterized protein</fullName>
    </submittedName>
</protein>
<dbReference type="Proteomes" id="UP001438707">
    <property type="component" value="Unassembled WGS sequence"/>
</dbReference>
<evidence type="ECO:0000313" key="2">
    <source>
        <dbReference type="Proteomes" id="UP001438707"/>
    </source>
</evidence>
<accession>A0AAW1QMS6</accession>
<dbReference type="AlphaFoldDB" id="A0AAW1QMS6"/>
<gene>
    <name evidence="1" type="ORF">WJX74_001238</name>
</gene>
<comment type="caution">
    <text evidence="1">The sequence shown here is derived from an EMBL/GenBank/DDBJ whole genome shotgun (WGS) entry which is preliminary data.</text>
</comment>
<reference evidence="1 2" key="1">
    <citation type="journal article" date="2024" name="Nat. Commun.">
        <title>Phylogenomics reveals the evolutionary origins of lichenization in chlorophyte algae.</title>
        <authorList>
            <person name="Puginier C."/>
            <person name="Libourel C."/>
            <person name="Otte J."/>
            <person name="Skaloud P."/>
            <person name="Haon M."/>
            <person name="Grisel S."/>
            <person name="Petersen M."/>
            <person name="Berrin J.G."/>
            <person name="Delaux P.M."/>
            <person name="Dal Grande F."/>
            <person name="Keller J."/>
        </authorList>
    </citation>
    <scope>NUCLEOTIDE SEQUENCE [LARGE SCALE GENOMIC DNA]</scope>
    <source>
        <strain evidence="1 2">SAG 2145</strain>
    </source>
</reference>
<dbReference type="EMBL" id="JALJOS010000030">
    <property type="protein sequence ID" value="KAK9822732.1"/>
    <property type="molecule type" value="Genomic_DNA"/>
</dbReference>
<keyword evidence="2" id="KW-1185">Reference proteome</keyword>
<evidence type="ECO:0000313" key="1">
    <source>
        <dbReference type="EMBL" id="KAK9822732.1"/>
    </source>
</evidence>